<feature type="region of interest" description="Disordered" evidence="1">
    <location>
        <begin position="253"/>
        <end position="304"/>
    </location>
</feature>
<name>A0A4C1XQ85_EUMVA</name>
<evidence type="ECO:0000313" key="2">
    <source>
        <dbReference type="EMBL" id="GBP65213.1"/>
    </source>
</evidence>
<dbReference type="Proteomes" id="UP000299102">
    <property type="component" value="Unassembled WGS sequence"/>
</dbReference>
<accession>A0A4C1XQ85</accession>
<evidence type="ECO:0000313" key="3">
    <source>
        <dbReference type="Proteomes" id="UP000299102"/>
    </source>
</evidence>
<proteinExistence type="predicted"/>
<keyword evidence="3" id="KW-1185">Reference proteome</keyword>
<protein>
    <submittedName>
        <fullName evidence="2">Uncharacterized protein</fullName>
    </submittedName>
</protein>
<dbReference type="Gene3D" id="3.30.450.30">
    <property type="entry name" value="Dynein light chain 2a, cytoplasmic"/>
    <property type="match status" value="1"/>
</dbReference>
<evidence type="ECO:0000256" key="1">
    <source>
        <dbReference type="SAM" id="MobiDB-lite"/>
    </source>
</evidence>
<dbReference type="SUPFAM" id="SSF103196">
    <property type="entry name" value="Roadblock/LC7 domain"/>
    <property type="match status" value="1"/>
</dbReference>
<dbReference type="EMBL" id="BGZK01000923">
    <property type="protein sequence ID" value="GBP65213.1"/>
    <property type="molecule type" value="Genomic_DNA"/>
</dbReference>
<comment type="caution">
    <text evidence="2">The sequence shown here is derived from an EMBL/GenBank/DDBJ whole genome shotgun (WGS) entry which is preliminary data.</text>
</comment>
<gene>
    <name evidence="2" type="ORF">EVAR_49013_1</name>
</gene>
<reference evidence="2 3" key="1">
    <citation type="journal article" date="2019" name="Commun. Biol.">
        <title>The bagworm genome reveals a unique fibroin gene that provides high tensile strength.</title>
        <authorList>
            <person name="Kono N."/>
            <person name="Nakamura H."/>
            <person name="Ohtoshi R."/>
            <person name="Tomita M."/>
            <person name="Numata K."/>
            <person name="Arakawa K."/>
        </authorList>
    </citation>
    <scope>NUCLEOTIDE SEQUENCE [LARGE SCALE GENOMIC DNA]</scope>
</reference>
<organism evidence="2 3">
    <name type="scientific">Eumeta variegata</name>
    <name type="common">Bagworm moth</name>
    <name type="synonym">Eumeta japonica</name>
    <dbReference type="NCBI Taxonomy" id="151549"/>
    <lineage>
        <taxon>Eukaryota</taxon>
        <taxon>Metazoa</taxon>
        <taxon>Ecdysozoa</taxon>
        <taxon>Arthropoda</taxon>
        <taxon>Hexapoda</taxon>
        <taxon>Insecta</taxon>
        <taxon>Pterygota</taxon>
        <taxon>Neoptera</taxon>
        <taxon>Endopterygota</taxon>
        <taxon>Lepidoptera</taxon>
        <taxon>Glossata</taxon>
        <taxon>Ditrysia</taxon>
        <taxon>Tineoidea</taxon>
        <taxon>Psychidae</taxon>
        <taxon>Oiketicinae</taxon>
        <taxon>Eumeta</taxon>
    </lineage>
</organism>
<dbReference type="OrthoDB" id="9985637at2759"/>
<sequence>MRPNVLFEPDDSTCDRRPSAVSDHFASETARKSTLSHIVSALVMTPADVICALQFRSGAVPAPRPDAHQIFKESTEPTAALAGTFDLTFIRHFEILRIESKCIRTSFTKAFSKFLKMEIAQNFMGPAATDTMNRINDNSNVIGTIIVNCEGFPETTTLDSLTAATYSNHMRSLCRYAANAVKELVCILCLSFIAFARGKRACVPSESRRTTCGKTKDGHVVKQKDGHVVKQKDGHVVKQKDGHVVKQKDGHVVKRKDGCGKMEDGHGKRKDGHGNGRTDMETEGRTWWKEHEMKDRNGNERHGT</sequence>
<dbReference type="AlphaFoldDB" id="A0A4C1XQ85"/>